<dbReference type="Proteomes" id="UP000572817">
    <property type="component" value="Unassembled WGS sequence"/>
</dbReference>
<dbReference type="AlphaFoldDB" id="A0A8H4IZ15"/>
<protein>
    <submittedName>
        <fullName evidence="2">Uncharacterized protein</fullName>
    </submittedName>
</protein>
<comment type="caution">
    <text evidence="2">The sequence shown here is derived from an EMBL/GenBank/DDBJ whole genome shotgun (WGS) entry which is preliminary data.</text>
</comment>
<evidence type="ECO:0000313" key="3">
    <source>
        <dbReference type="Proteomes" id="UP000572817"/>
    </source>
</evidence>
<proteinExistence type="predicted"/>
<feature type="signal peptide" evidence="1">
    <location>
        <begin position="1"/>
        <end position="21"/>
    </location>
</feature>
<organism evidence="2 3">
    <name type="scientific">Botryosphaeria dothidea</name>
    <dbReference type="NCBI Taxonomy" id="55169"/>
    <lineage>
        <taxon>Eukaryota</taxon>
        <taxon>Fungi</taxon>
        <taxon>Dikarya</taxon>
        <taxon>Ascomycota</taxon>
        <taxon>Pezizomycotina</taxon>
        <taxon>Dothideomycetes</taxon>
        <taxon>Dothideomycetes incertae sedis</taxon>
        <taxon>Botryosphaeriales</taxon>
        <taxon>Botryosphaeriaceae</taxon>
        <taxon>Botryosphaeria</taxon>
    </lineage>
</organism>
<sequence>MKTMKTSSNALVLALAGLASAAVQMDVRFSDNMVDVGNIDLFAATWQTLYDTAGNERSVITDKSIGTDNNPCTSKEDSDPDLTVSVKMNGAWGQTKGLEQNQMRDGLVQSMWEVLRNVADRNKYDVYGGCSGFTWQESTPGDPNSPCGRASAKQCTDACKDAADSPEMVECTVVTTGYKVPSTLRVTAYIEDQLQPDDLIIEIGAQKNPETGGCGIVGEIAKAVAGFIPVAGGIFTQGIAVGCTGVPHTTS</sequence>
<dbReference type="OrthoDB" id="3908196at2759"/>
<accession>A0A8H4IZ15</accession>
<evidence type="ECO:0000313" key="2">
    <source>
        <dbReference type="EMBL" id="KAF4307713.1"/>
    </source>
</evidence>
<reference evidence="2" key="1">
    <citation type="submission" date="2020-04" db="EMBL/GenBank/DDBJ databases">
        <title>Genome Assembly and Annotation of Botryosphaeria dothidea sdau 11-99, a Latent Pathogen of Apple Fruit Ring Rot in China.</title>
        <authorList>
            <person name="Yu C."/>
            <person name="Diao Y."/>
            <person name="Lu Q."/>
            <person name="Zhao J."/>
            <person name="Cui S."/>
            <person name="Peng C."/>
            <person name="He B."/>
            <person name="Liu H."/>
        </authorList>
    </citation>
    <scope>NUCLEOTIDE SEQUENCE [LARGE SCALE GENOMIC DNA]</scope>
    <source>
        <strain evidence="2">Sdau11-99</strain>
    </source>
</reference>
<dbReference type="EMBL" id="WWBZ02000022">
    <property type="protein sequence ID" value="KAF4307713.1"/>
    <property type="molecule type" value="Genomic_DNA"/>
</dbReference>
<feature type="chain" id="PRO_5034038300" evidence="1">
    <location>
        <begin position="22"/>
        <end position="251"/>
    </location>
</feature>
<keyword evidence="3" id="KW-1185">Reference proteome</keyword>
<name>A0A8H4IZ15_9PEZI</name>
<keyword evidence="1" id="KW-0732">Signal</keyword>
<gene>
    <name evidence="2" type="ORF">GTA08_BOTSDO04642</name>
</gene>
<evidence type="ECO:0000256" key="1">
    <source>
        <dbReference type="SAM" id="SignalP"/>
    </source>
</evidence>